<evidence type="ECO:0000256" key="2">
    <source>
        <dbReference type="SAM" id="Phobius"/>
    </source>
</evidence>
<feature type="transmembrane region" description="Helical" evidence="2">
    <location>
        <begin position="441"/>
        <end position="463"/>
    </location>
</feature>
<sequence length="1071" mass="121069">MWSRKLYISLSFSICINLSVTFASIVDIPWPVSTGYILSSLETAQQVINSSRVLTLNDFVEEHCRTSDYYPYIDHKYSKEMWEWFISWHSDSSVLAGMILENIIVLDSKDVQVDVKPLLSEYIDELIWREKFSCVIFGLSIFLFISVALAFVLCRVLNDRVISFEETTQGLWKIKLSIYIFIVLLCILSIVYILVSIITIVNFVNFSFSFSSSVCWLATGVDALSNGNININTTSGGFDVVEASLRTNTTIPFIGTLPLYGLFQELGSIEAINGLVNSTFDYIDSAGFSTTLSQRLADMVTVFTNSSLIKPTDVKWSIPSKSSLSVLVNQAASSFLPVKETVYNSMVPVLSEIVALAKSVDTSSMSYSVSAYFDVFQEFIRYIMIFIMFSKISSNVIFAVITTLCACSIFVGILTIIFSILHIKLFLSGKSHIGFFQSRSALVAVAFIILGFSIIFSFITYTLTIAGTVGKDYCSWIVKDLFSTAGMNWISTISPEIGMVFSICLYPLATYIRVDDDNSRELELEFYSNRIRVLEELGISDNNTNKYYYKLKYNYEKIVGNKTDVNTHSEDETKDHNFNFTNETFNIDNDRKLDQGAIDLSKLGLRSSSLFTEADSKSSILLSEKYDHRKVYSLLSDIPTNNSMAILFYTLLPGSLVLDLANIVPEYLNIALTTLSIAEQSFTYVNVTDYIKFSLMYLPDTLESSSTEQEVPVLVLITQSYFLEETLSKSSIFGYTTYSSLCSSTNNDVSTLMISSQLPVKIPGLETLQKIIDPFKIKPLVDNYPIPVTTETESNDNSTIFSEEFISSMNLQLVQELSSESQNQAGINNKKYDDVVIDSNTNFDEIDLEPYYKINKYFTEYPISSYKETLEWVKRLAKLYDYKFYCYPFSWVDIEWVKANLKSGNNTLYSELYGKECNYLEFQRYITSIGYDYLISPTDIAFNEVKKLYKDINYRIKSMLGSAMVLKNIQTEAHNCGQVSVDSTNAIVTFCGMIGRTKHTLIVLLNVANFIGFAISIIIGAVWIISLRYESRIADSILEMEQSSNESERNSDGETSEVDLKINTIDHLPTK</sequence>
<organism evidence="3 4">
    <name type="scientific">Cryptosporidium xiaoi</name>
    <dbReference type="NCBI Taxonomy" id="659607"/>
    <lineage>
        <taxon>Eukaryota</taxon>
        <taxon>Sar</taxon>
        <taxon>Alveolata</taxon>
        <taxon>Apicomplexa</taxon>
        <taxon>Conoidasida</taxon>
        <taxon>Coccidia</taxon>
        <taxon>Eucoccidiorida</taxon>
        <taxon>Eimeriorina</taxon>
        <taxon>Cryptosporidiidae</taxon>
        <taxon>Cryptosporidium</taxon>
    </lineage>
</organism>
<dbReference type="EMBL" id="JAWDEY010000013">
    <property type="protein sequence ID" value="KAK6589366.1"/>
    <property type="molecule type" value="Genomic_DNA"/>
</dbReference>
<feature type="transmembrane region" description="Helical" evidence="2">
    <location>
        <begin position="135"/>
        <end position="158"/>
    </location>
</feature>
<keyword evidence="2" id="KW-0812">Transmembrane</keyword>
<feature type="transmembrane region" description="Helical" evidence="2">
    <location>
        <begin position="396"/>
        <end position="421"/>
    </location>
</feature>
<comment type="caution">
    <text evidence="3">The sequence shown here is derived from an EMBL/GenBank/DDBJ whole genome shotgun (WGS) entry which is preliminary data.</text>
</comment>
<dbReference type="AlphaFoldDB" id="A0AAV9Y3B2"/>
<feature type="region of interest" description="Disordered" evidence="1">
    <location>
        <begin position="1041"/>
        <end position="1071"/>
    </location>
</feature>
<dbReference type="Proteomes" id="UP001311799">
    <property type="component" value="Unassembled WGS sequence"/>
</dbReference>
<feature type="transmembrane region" description="Helical" evidence="2">
    <location>
        <begin position="6"/>
        <end position="26"/>
    </location>
</feature>
<keyword evidence="2" id="KW-1133">Transmembrane helix</keyword>
<evidence type="ECO:0000313" key="4">
    <source>
        <dbReference type="Proteomes" id="UP001311799"/>
    </source>
</evidence>
<evidence type="ECO:0000256" key="1">
    <source>
        <dbReference type="SAM" id="MobiDB-lite"/>
    </source>
</evidence>
<gene>
    <name evidence="3" type="ORF">RS030_213379</name>
</gene>
<accession>A0AAV9Y3B2</accession>
<feature type="transmembrane region" description="Helical" evidence="2">
    <location>
        <begin position="178"/>
        <end position="204"/>
    </location>
</feature>
<evidence type="ECO:0000313" key="3">
    <source>
        <dbReference type="EMBL" id="KAK6589366.1"/>
    </source>
</evidence>
<keyword evidence="4" id="KW-1185">Reference proteome</keyword>
<keyword evidence="2" id="KW-0472">Membrane</keyword>
<evidence type="ECO:0008006" key="5">
    <source>
        <dbReference type="Google" id="ProtNLM"/>
    </source>
</evidence>
<reference evidence="3 4" key="1">
    <citation type="submission" date="2023-10" db="EMBL/GenBank/DDBJ databases">
        <title>Comparative genomics analysis reveals potential genetic determinants of host preference in Cryptosporidium xiaoi.</title>
        <authorList>
            <person name="Xiao L."/>
            <person name="Li J."/>
        </authorList>
    </citation>
    <scope>NUCLEOTIDE SEQUENCE [LARGE SCALE GENOMIC DNA]</scope>
    <source>
        <strain evidence="3 4">52996</strain>
    </source>
</reference>
<proteinExistence type="predicted"/>
<protein>
    <recommendedName>
        <fullName evidence="5">Integral membrane protein</fullName>
    </recommendedName>
</protein>
<name>A0AAV9Y3B2_9CRYT</name>
<feature type="transmembrane region" description="Helical" evidence="2">
    <location>
        <begin position="1001"/>
        <end position="1025"/>
    </location>
</feature>